<dbReference type="RefSeq" id="WP_103777001.1">
    <property type="nucleotide sequence ID" value="NZ_PQLX01000016.1"/>
</dbReference>
<dbReference type="AlphaFoldDB" id="A0A2S4RQE5"/>
<dbReference type="Proteomes" id="UP000237003">
    <property type="component" value="Unassembled WGS sequence"/>
</dbReference>
<comment type="caution">
    <text evidence="1">The sequence shown here is derived from an EMBL/GenBank/DDBJ whole genome shotgun (WGS) entry which is preliminary data.</text>
</comment>
<sequence>MNISNKNKALIKIFGYLVKDTGKLLLDPYIGNVSSIIEGLVINSKNFYDEMNKKKLYELYMGIEQLDDDTEKKFTRANLAFLIKKFMQDDEDNKTHLYSKLAINISKSDIPDEQRIDFISMLSALTVYDINFMKKVYIYDIFDIKGFKNTAEQLLKITESQEGREIKSINKLYANGLIFEPNKGKAAGQYYKPTEYLKNFILMLFDSQELTPDAIGEHEKNKSDIFFMKNSEYMSKKEYYDELVINSLESLGYSLIINTEVYGPYNDKSSIYMSIDNDKALTKGENGELFLQLIIKTNEDVFFNRKNISPDRYLLSLDDFNKRKMDNDKDTNEIKKILRSIIEELKNQNY</sequence>
<accession>A0A2S4RQE5</accession>
<evidence type="ECO:0000313" key="1">
    <source>
        <dbReference type="EMBL" id="POU60076.1"/>
    </source>
</evidence>
<evidence type="ECO:0000313" key="2">
    <source>
        <dbReference type="Proteomes" id="UP000237003"/>
    </source>
</evidence>
<gene>
    <name evidence="1" type="ORF">C3430_26160</name>
</gene>
<protein>
    <submittedName>
        <fullName evidence="1">Uncharacterized protein</fullName>
    </submittedName>
</protein>
<dbReference type="OrthoDB" id="7069303at2"/>
<name>A0A2S4RQE5_CITAM</name>
<reference evidence="1 2" key="1">
    <citation type="submission" date="2018-01" db="EMBL/GenBank/DDBJ databases">
        <title>Complete genome sequences of 14 Citrobacter spp. isolated from plant in Canada.</title>
        <authorList>
            <person name="Bhandare S.G."/>
            <person name="Colavecchio A."/>
            <person name="Jeukens J."/>
            <person name="Emond-Rheault J.-G."/>
            <person name="Freschi L."/>
            <person name="Hamel J."/>
            <person name="Kukavica-Ibrulj I."/>
            <person name="Levesque R."/>
            <person name="Goodridge L."/>
        </authorList>
    </citation>
    <scope>NUCLEOTIDE SEQUENCE [LARGE SCALE GENOMIC DNA]</scope>
    <source>
        <strain evidence="1 2">S1285</strain>
    </source>
</reference>
<dbReference type="EMBL" id="PQLX01000016">
    <property type="protein sequence ID" value="POU60076.1"/>
    <property type="molecule type" value="Genomic_DNA"/>
</dbReference>
<organism evidence="1 2">
    <name type="scientific">Citrobacter amalonaticus</name>
    <dbReference type="NCBI Taxonomy" id="35703"/>
    <lineage>
        <taxon>Bacteria</taxon>
        <taxon>Pseudomonadati</taxon>
        <taxon>Pseudomonadota</taxon>
        <taxon>Gammaproteobacteria</taxon>
        <taxon>Enterobacterales</taxon>
        <taxon>Enterobacteriaceae</taxon>
        <taxon>Citrobacter</taxon>
    </lineage>
</organism>
<proteinExistence type="predicted"/>